<name>A0A8J5GNB3_ZINOF</name>
<gene>
    <name evidence="2" type="ORF">ZIOFF_028613</name>
</gene>
<protein>
    <recommendedName>
        <fullName evidence="4">AT-hook motif nuclear-localized protein</fullName>
    </recommendedName>
</protein>
<dbReference type="Proteomes" id="UP000734854">
    <property type="component" value="Unassembled WGS sequence"/>
</dbReference>
<dbReference type="EMBL" id="JACMSC010000008">
    <property type="protein sequence ID" value="KAG6510588.1"/>
    <property type="molecule type" value="Genomic_DNA"/>
</dbReference>
<evidence type="ECO:0000256" key="1">
    <source>
        <dbReference type="SAM" id="MobiDB-lite"/>
    </source>
</evidence>
<feature type="region of interest" description="Disordered" evidence="1">
    <location>
        <begin position="209"/>
        <end position="240"/>
    </location>
</feature>
<accession>A0A8J5GNB3</accession>
<dbReference type="AlphaFoldDB" id="A0A8J5GNB3"/>
<feature type="compositionally biased region" description="Low complexity" evidence="1">
    <location>
        <begin position="209"/>
        <end position="227"/>
    </location>
</feature>
<reference evidence="2 3" key="1">
    <citation type="submission" date="2020-08" db="EMBL/GenBank/DDBJ databases">
        <title>Plant Genome Project.</title>
        <authorList>
            <person name="Zhang R.-G."/>
        </authorList>
    </citation>
    <scope>NUCLEOTIDE SEQUENCE [LARGE SCALE GENOMIC DNA]</scope>
    <source>
        <tissue evidence="2">Rhizome</tissue>
    </source>
</reference>
<feature type="region of interest" description="Disordered" evidence="1">
    <location>
        <begin position="164"/>
        <end position="196"/>
    </location>
</feature>
<evidence type="ECO:0000313" key="3">
    <source>
        <dbReference type="Proteomes" id="UP000734854"/>
    </source>
</evidence>
<proteinExistence type="predicted"/>
<comment type="caution">
    <text evidence="2">The sequence shown here is derived from an EMBL/GenBank/DDBJ whole genome shotgun (WGS) entry which is preliminary data.</text>
</comment>
<evidence type="ECO:0000313" key="2">
    <source>
        <dbReference type="EMBL" id="KAG6510588.1"/>
    </source>
</evidence>
<organism evidence="2 3">
    <name type="scientific">Zingiber officinale</name>
    <name type="common">Ginger</name>
    <name type="synonym">Amomum zingiber</name>
    <dbReference type="NCBI Taxonomy" id="94328"/>
    <lineage>
        <taxon>Eukaryota</taxon>
        <taxon>Viridiplantae</taxon>
        <taxon>Streptophyta</taxon>
        <taxon>Embryophyta</taxon>
        <taxon>Tracheophyta</taxon>
        <taxon>Spermatophyta</taxon>
        <taxon>Magnoliopsida</taxon>
        <taxon>Liliopsida</taxon>
        <taxon>Zingiberales</taxon>
        <taxon>Zingiberaceae</taxon>
        <taxon>Zingiber</taxon>
    </lineage>
</organism>
<keyword evidence="3" id="KW-1185">Reference proteome</keyword>
<evidence type="ECO:0008006" key="4">
    <source>
        <dbReference type="Google" id="ProtNLM"/>
    </source>
</evidence>
<sequence length="326" mass="34467">MLATAIVARFRLGFWLPTGGGGWPAGELWGLSYASSSSDAHLAKRVGQVAPFVQKKQVLDVVSVQHASLPRFWRWCFGEAFFAVETCSFSGSCMDGRDAMELSGAASYYIAHRGIHGSSVGSQPGLHFTAQPGARSIPNLGTSLAVPPSGVDSAAFQVESPLAASSHGGGRLGEGVSQVEPVKRKRGRPRKYGPEGSVALALSPISTSAPASSVIGSVSASGSGVPTQKRRRGRPPGTGRKQVLASLGEYLMIFVMNYLSTIWSMTGKLDSEIGLQQVTGSLAQQAWALLHMSLPLQLEKYVAPQSCLLKNELQFVSAFPFSQGSK</sequence>